<comment type="subcellular location">
    <subcellularLocation>
        <location evidence="1">Cell membrane</location>
        <topology evidence="1">Multi-pass membrane protein</topology>
    </subcellularLocation>
</comment>
<dbReference type="EMBL" id="FUZV01000001">
    <property type="protein sequence ID" value="SKC42043.1"/>
    <property type="molecule type" value="Genomic_DNA"/>
</dbReference>
<feature type="transmembrane region" description="Helical" evidence="6">
    <location>
        <begin position="403"/>
        <end position="422"/>
    </location>
</feature>
<accession>A0A1T5ISY1</accession>
<reference evidence="8 9" key="1">
    <citation type="submission" date="2017-02" db="EMBL/GenBank/DDBJ databases">
        <authorList>
            <person name="Peterson S.W."/>
        </authorList>
    </citation>
    <scope>NUCLEOTIDE SEQUENCE [LARGE SCALE GENOMIC DNA]</scope>
    <source>
        <strain evidence="8 9">P15</strain>
    </source>
</reference>
<keyword evidence="5 6" id="KW-0472">Membrane</keyword>
<dbReference type="AlphaFoldDB" id="A0A1T5ISY1"/>
<gene>
    <name evidence="8" type="ORF">SAMN06296058_0197</name>
</gene>
<feature type="transmembrane region" description="Helical" evidence="6">
    <location>
        <begin position="122"/>
        <end position="139"/>
    </location>
</feature>
<feature type="transmembrane region" description="Helical" evidence="6">
    <location>
        <begin position="375"/>
        <end position="397"/>
    </location>
</feature>
<keyword evidence="3 6" id="KW-0812">Transmembrane</keyword>
<dbReference type="PANTHER" id="PTHR30250:SF11">
    <property type="entry name" value="O-ANTIGEN TRANSPORTER-RELATED"/>
    <property type="match status" value="1"/>
</dbReference>
<feature type="chain" id="PRO_5012933798" evidence="7">
    <location>
        <begin position="28"/>
        <end position="431"/>
    </location>
</feature>
<keyword evidence="9" id="KW-1185">Reference proteome</keyword>
<evidence type="ECO:0000313" key="9">
    <source>
        <dbReference type="Proteomes" id="UP000190341"/>
    </source>
</evidence>
<evidence type="ECO:0000256" key="5">
    <source>
        <dbReference type="ARBA" id="ARBA00023136"/>
    </source>
</evidence>
<feature type="transmembrane region" description="Helical" evidence="6">
    <location>
        <begin position="233"/>
        <end position="254"/>
    </location>
</feature>
<dbReference type="OrthoDB" id="103403at2"/>
<dbReference type="Pfam" id="PF01943">
    <property type="entry name" value="Polysacc_synt"/>
    <property type="match status" value="1"/>
</dbReference>
<evidence type="ECO:0000256" key="3">
    <source>
        <dbReference type="ARBA" id="ARBA00022692"/>
    </source>
</evidence>
<dbReference type="Proteomes" id="UP000190341">
    <property type="component" value="Unassembled WGS sequence"/>
</dbReference>
<keyword evidence="2" id="KW-1003">Cell membrane</keyword>
<dbReference type="GO" id="GO:0005886">
    <property type="term" value="C:plasma membrane"/>
    <property type="evidence" value="ECO:0007669"/>
    <property type="project" value="UniProtKB-SubCell"/>
</dbReference>
<name>A0A1T5ISY1_9GAMM</name>
<organism evidence="8 9">
    <name type="scientific">Pseudoxanthomonas indica</name>
    <dbReference type="NCBI Taxonomy" id="428993"/>
    <lineage>
        <taxon>Bacteria</taxon>
        <taxon>Pseudomonadati</taxon>
        <taxon>Pseudomonadota</taxon>
        <taxon>Gammaproteobacteria</taxon>
        <taxon>Lysobacterales</taxon>
        <taxon>Lysobacteraceae</taxon>
        <taxon>Pseudoxanthomonas</taxon>
    </lineage>
</organism>
<protein>
    <submittedName>
        <fullName evidence="8">Membrane protein involved in the export of O-antigen and teichoic acid</fullName>
    </submittedName>
</protein>
<dbReference type="STRING" id="428993.SAMN06296058_0197"/>
<feature type="transmembrane region" description="Helical" evidence="6">
    <location>
        <begin position="349"/>
        <end position="368"/>
    </location>
</feature>
<keyword evidence="4 6" id="KW-1133">Transmembrane helix</keyword>
<sequence length="431" mass="46449">MQRAMPMPLRPAMTALSLLSLATAAGAAMVFLTQTLLARRYGPDDYGLFASSLATVTVIAPLAGFGLSQYRLKVFGAEGWAAQRWRVASERFITLTTALTLAVLVAWALWGPPVDARTREFLLVLSPVVLGLLAVEQIGSKLRLEDRHAALAGWQLLVPGGRLLVALLATAWLAMPLISVAWAYAVLALLVLAMAAPQWIAMARGRWSLHGHGASLQSSDAPKPGIRELAWQAWPYGMAAVLYPVFFQIGTVLLKYLAGDAAAGHFGIALAVMTAIYLFPATVYQKFLIAKLHRWAVHDRARFDQVYRWGAMAMLASGLIVAALLYVAAPWATLVFGQAYDGLESLLRLLAICVPLRFLSTAVGSVLLTERHMRYRVAAMALAALAAVLLNLALIPALAETGAAWATVGAEALLLALMAYGARRVRKGELR</sequence>
<keyword evidence="7" id="KW-0732">Signal</keyword>
<feature type="transmembrane region" description="Helical" evidence="6">
    <location>
        <begin position="181"/>
        <end position="201"/>
    </location>
</feature>
<feature type="transmembrane region" description="Helical" evidence="6">
    <location>
        <begin position="92"/>
        <end position="110"/>
    </location>
</feature>
<evidence type="ECO:0000256" key="6">
    <source>
        <dbReference type="SAM" id="Phobius"/>
    </source>
</evidence>
<evidence type="ECO:0000313" key="8">
    <source>
        <dbReference type="EMBL" id="SKC42043.1"/>
    </source>
</evidence>
<feature type="transmembrane region" description="Helical" evidence="6">
    <location>
        <begin position="151"/>
        <end position="175"/>
    </location>
</feature>
<feature type="transmembrane region" description="Helical" evidence="6">
    <location>
        <begin position="266"/>
        <end position="285"/>
    </location>
</feature>
<dbReference type="InterPro" id="IPR050833">
    <property type="entry name" value="Poly_Biosynth_Transport"/>
</dbReference>
<evidence type="ECO:0000256" key="4">
    <source>
        <dbReference type="ARBA" id="ARBA00022989"/>
    </source>
</evidence>
<feature type="transmembrane region" description="Helical" evidence="6">
    <location>
        <begin position="306"/>
        <end position="329"/>
    </location>
</feature>
<feature type="signal peptide" evidence="7">
    <location>
        <begin position="1"/>
        <end position="27"/>
    </location>
</feature>
<dbReference type="PANTHER" id="PTHR30250">
    <property type="entry name" value="PST FAMILY PREDICTED COLANIC ACID TRANSPORTER"/>
    <property type="match status" value="1"/>
</dbReference>
<proteinExistence type="predicted"/>
<evidence type="ECO:0000256" key="1">
    <source>
        <dbReference type="ARBA" id="ARBA00004651"/>
    </source>
</evidence>
<feature type="transmembrane region" description="Helical" evidence="6">
    <location>
        <begin position="48"/>
        <end position="67"/>
    </location>
</feature>
<evidence type="ECO:0000256" key="2">
    <source>
        <dbReference type="ARBA" id="ARBA00022475"/>
    </source>
</evidence>
<dbReference type="InterPro" id="IPR002797">
    <property type="entry name" value="Polysacc_synth"/>
</dbReference>
<evidence type="ECO:0000256" key="7">
    <source>
        <dbReference type="SAM" id="SignalP"/>
    </source>
</evidence>